<evidence type="ECO:0000256" key="2">
    <source>
        <dbReference type="SAM" id="SignalP"/>
    </source>
</evidence>
<feature type="signal peptide" evidence="2">
    <location>
        <begin position="1"/>
        <end position="21"/>
    </location>
</feature>
<reference evidence="3" key="1">
    <citation type="submission" date="2023-10" db="EMBL/GenBank/DDBJ databases">
        <title>Genome assembly of Pristionchus species.</title>
        <authorList>
            <person name="Yoshida K."/>
            <person name="Sommer R.J."/>
        </authorList>
    </citation>
    <scope>NUCLEOTIDE SEQUENCE</scope>
    <source>
        <strain evidence="3">RS0144</strain>
    </source>
</reference>
<dbReference type="AlphaFoldDB" id="A0AAV5UAW6"/>
<evidence type="ECO:0000313" key="3">
    <source>
        <dbReference type="EMBL" id="GMT04046.1"/>
    </source>
</evidence>
<feature type="chain" id="PRO_5043506967" evidence="2">
    <location>
        <begin position="22"/>
        <end position="108"/>
    </location>
</feature>
<comment type="caution">
    <text evidence="3">The sequence shown here is derived from an EMBL/GenBank/DDBJ whole genome shotgun (WGS) entry which is preliminary data.</text>
</comment>
<proteinExistence type="predicted"/>
<keyword evidence="2" id="KW-0732">Signal</keyword>
<feature type="region of interest" description="Disordered" evidence="1">
    <location>
        <begin position="77"/>
        <end position="108"/>
    </location>
</feature>
<organism evidence="3 4">
    <name type="scientific">Pristionchus entomophagus</name>
    <dbReference type="NCBI Taxonomy" id="358040"/>
    <lineage>
        <taxon>Eukaryota</taxon>
        <taxon>Metazoa</taxon>
        <taxon>Ecdysozoa</taxon>
        <taxon>Nematoda</taxon>
        <taxon>Chromadorea</taxon>
        <taxon>Rhabditida</taxon>
        <taxon>Rhabditina</taxon>
        <taxon>Diplogasteromorpha</taxon>
        <taxon>Diplogasteroidea</taxon>
        <taxon>Neodiplogasteridae</taxon>
        <taxon>Pristionchus</taxon>
    </lineage>
</organism>
<dbReference type="EMBL" id="BTSX01000006">
    <property type="protein sequence ID" value="GMT04046.1"/>
    <property type="molecule type" value="Genomic_DNA"/>
</dbReference>
<feature type="non-terminal residue" evidence="3">
    <location>
        <position position="1"/>
    </location>
</feature>
<gene>
    <name evidence="3" type="ORF">PENTCL1PPCAC_26220</name>
</gene>
<name>A0AAV5UAW6_9BILA</name>
<dbReference type="Proteomes" id="UP001432027">
    <property type="component" value="Unassembled WGS sequence"/>
</dbReference>
<protein>
    <submittedName>
        <fullName evidence="3">Uncharacterized protein</fullName>
    </submittedName>
</protein>
<evidence type="ECO:0000256" key="1">
    <source>
        <dbReference type="SAM" id="MobiDB-lite"/>
    </source>
</evidence>
<feature type="non-terminal residue" evidence="3">
    <location>
        <position position="108"/>
    </location>
</feature>
<evidence type="ECO:0000313" key="4">
    <source>
        <dbReference type="Proteomes" id="UP001432027"/>
    </source>
</evidence>
<accession>A0AAV5UAW6</accession>
<feature type="region of interest" description="Disordered" evidence="1">
    <location>
        <begin position="41"/>
        <end position="65"/>
    </location>
</feature>
<sequence>QGMTRVFLLLSLVGIVGLVWAHSHSEPAHYKYSKEANEVVYEEEEHGHVHSHGHAHDDHGHSKICFSHNEVDHGHAHEAHGHAQGHHGHSHEGGECPYAKAAREEREA</sequence>
<keyword evidence="4" id="KW-1185">Reference proteome</keyword>